<dbReference type="EMBL" id="UGOD01000001">
    <property type="protein sequence ID" value="STX50009.1"/>
    <property type="molecule type" value="Genomic_DNA"/>
</dbReference>
<keyword evidence="4" id="KW-0346">Stress response</keyword>
<dbReference type="PANTHER" id="PTHR11527">
    <property type="entry name" value="HEAT-SHOCK PROTEIN 20 FAMILY MEMBER"/>
    <property type="match status" value="1"/>
</dbReference>
<evidence type="ECO:0000256" key="1">
    <source>
        <dbReference type="PROSITE-ProRule" id="PRU00285"/>
    </source>
</evidence>
<dbReference type="Proteomes" id="UP000254794">
    <property type="component" value="Unassembled WGS sequence"/>
</dbReference>
<dbReference type="SUPFAM" id="SSF49764">
    <property type="entry name" value="HSP20-like chaperones"/>
    <property type="match status" value="1"/>
</dbReference>
<reference evidence="4 5" key="1">
    <citation type="submission" date="2018-06" db="EMBL/GenBank/DDBJ databases">
        <authorList>
            <consortium name="Pathogen Informatics"/>
            <person name="Doyle S."/>
        </authorList>
    </citation>
    <scope>NUCLEOTIDE SEQUENCE [LARGE SCALE GENOMIC DNA]</scope>
    <source>
        <strain evidence="4 5">NCTC13316</strain>
    </source>
</reference>
<dbReference type="OrthoDB" id="9792695at2"/>
<dbReference type="Gene3D" id="2.60.40.790">
    <property type="match status" value="1"/>
</dbReference>
<evidence type="ECO:0000313" key="5">
    <source>
        <dbReference type="Proteomes" id="UP000254794"/>
    </source>
</evidence>
<dbReference type="AlphaFoldDB" id="A0A378JIF9"/>
<evidence type="ECO:0000313" key="4">
    <source>
        <dbReference type="EMBL" id="STX50009.1"/>
    </source>
</evidence>
<protein>
    <submittedName>
        <fullName evidence="4">Heat shock protein, Hsp20 family</fullName>
    </submittedName>
</protein>
<accession>A0A378JIF9</accession>
<dbReference type="RefSeq" id="WP_115329486.1">
    <property type="nucleotide sequence ID" value="NZ_CAAAHP010000003.1"/>
</dbReference>
<dbReference type="InterPro" id="IPR008978">
    <property type="entry name" value="HSP20-like_chaperone"/>
</dbReference>
<dbReference type="InterPro" id="IPR031107">
    <property type="entry name" value="Small_HSP"/>
</dbReference>
<evidence type="ECO:0000259" key="3">
    <source>
        <dbReference type="PROSITE" id="PS01031"/>
    </source>
</evidence>
<feature type="domain" description="SHSP" evidence="3">
    <location>
        <begin position="35"/>
        <end position="147"/>
    </location>
</feature>
<sequence>MNSLKRDYFPSLYRDINSLWDNFLRGQQQDDSSFVTTSTWAPSVDIKEDKNQFVVIADIPGVNKEDIHISLENNLLTIQGERNFDKTEEKNGYTRVERAQGQFYRRFSLPQTADDAKISAKYKQGVLEIIIPKKEAALEKKIDIQVEE</sequence>
<name>A0A378JIF9_9GAMM</name>
<proteinExistence type="inferred from homology"/>
<keyword evidence="5" id="KW-1185">Reference proteome</keyword>
<dbReference type="PROSITE" id="PS01031">
    <property type="entry name" value="SHSP"/>
    <property type="match status" value="1"/>
</dbReference>
<dbReference type="CDD" id="cd06464">
    <property type="entry name" value="ACD_sHsps-like"/>
    <property type="match status" value="1"/>
</dbReference>
<dbReference type="Pfam" id="PF00011">
    <property type="entry name" value="HSP20"/>
    <property type="match status" value="1"/>
</dbReference>
<evidence type="ECO:0000256" key="2">
    <source>
        <dbReference type="RuleBase" id="RU003616"/>
    </source>
</evidence>
<organism evidence="4 5">
    <name type="scientific">Legionella busanensis</name>
    <dbReference type="NCBI Taxonomy" id="190655"/>
    <lineage>
        <taxon>Bacteria</taxon>
        <taxon>Pseudomonadati</taxon>
        <taxon>Pseudomonadota</taxon>
        <taxon>Gammaproteobacteria</taxon>
        <taxon>Legionellales</taxon>
        <taxon>Legionellaceae</taxon>
        <taxon>Legionella</taxon>
    </lineage>
</organism>
<dbReference type="InterPro" id="IPR002068">
    <property type="entry name" value="A-crystallin/Hsp20_dom"/>
</dbReference>
<comment type="similarity">
    <text evidence="1 2">Belongs to the small heat shock protein (HSP20) family.</text>
</comment>
<gene>
    <name evidence="4" type="primary">hspA</name>
    <name evidence="4" type="ORF">NCTC13316_00074</name>
</gene>